<gene>
    <name evidence="1" type="ordered locus">STAUR_0907</name>
</gene>
<dbReference type="KEGG" id="sur:STAUR_0907"/>
<dbReference type="InterPro" id="IPR036388">
    <property type="entry name" value="WH-like_DNA-bd_sf"/>
</dbReference>
<organism evidence="1 2">
    <name type="scientific">Stigmatella aurantiaca (strain DW4/3-1)</name>
    <dbReference type="NCBI Taxonomy" id="378806"/>
    <lineage>
        <taxon>Bacteria</taxon>
        <taxon>Pseudomonadati</taxon>
        <taxon>Myxococcota</taxon>
        <taxon>Myxococcia</taxon>
        <taxon>Myxococcales</taxon>
        <taxon>Cystobacterineae</taxon>
        <taxon>Archangiaceae</taxon>
        <taxon>Stigmatella</taxon>
    </lineage>
</organism>
<dbReference type="HOGENOM" id="CLU_1041428_0_0_7"/>
<dbReference type="EMBL" id="CP002271">
    <property type="protein sequence ID" value="ADO68711.1"/>
    <property type="molecule type" value="Genomic_DNA"/>
</dbReference>
<dbReference type="GO" id="GO:0003700">
    <property type="term" value="F:DNA-binding transcription factor activity"/>
    <property type="evidence" value="ECO:0007669"/>
    <property type="project" value="InterPro"/>
</dbReference>
<protein>
    <submittedName>
        <fullName evidence="1">RNA polymerase sigma-70 factor</fullName>
    </submittedName>
</protein>
<reference evidence="1 2" key="1">
    <citation type="journal article" date="2011" name="Mol. Biol. Evol.">
        <title>Comparative genomic analysis of fruiting body formation in Myxococcales.</title>
        <authorList>
            <person name="Huntley S."/>
            <person name="Hamann N."/>
            <person name="Wegener-Feldbrugge S."/>
            <person name="Treuner-Lange A."/>
            <person name="Kube M."/>
            <person name="Reinhardt R."/>
            <person name="Klages S."/>
            <person name="Muller R."/>
            <person name="Ronning C.M."/>
            <person name="Nierman W.C."/>
            <person name="Sogaard-Andersen L."/>
        </authorList>
    </citation>
    <scope>NUCLEOTIDE SEQUENCE [LARGE SCALE GENOMIC DNA]</scope>
    <source>
        <strain evidence="1 2">DW4/3-1</strain>
    </source>
</reference>
<dbReference type="Gene3D" id="1.10.10.10">
    <property type="entry name" value="Winged helix-like DNA-binding domain superfamily/Winged helix DNA-binding domain"/>
    <property type="match status" value="1"/>
</dbReference>
<dbReference type="AlphaFoldDB" id="E3FBY8"/>
<name>E3FBY8_STIAD</name>
<keyword evidence="2" id="KW-1185">Reference proteome</keyword>
<dbReference type="InterPro" id="IPR014284">
    <property type="entry name" value="RNA_pol_sigma-70_dom"/>
</dbReference>
<evidence type="ECO:0000313" key="2">
    <source>
        <dbReference type="Proteomes" id="UP000001351"/>
    </source>
</evidence>
<dbReference type="STRING" id="378806.STAUR_0907"/>
<dbReference type="SUPFAM" id="SSF88659">
    <property type="entry name" value="Sigma3 and sigma4 domains of RNA polymerase sigma factors"/>
    <property type="match status" value="1"/>
</dbReference>
<dbReference type="InterPro" id="IPR013324">
    <property type="entry name" value="RNA_pol_sigma_r3/r4-like"/>
</dbReference>
<dbReference type="GO" id="GO:0006352">
    <property type="term" value="P:DNA-templated transcription initiation"/>
    <property type="evidence" value="ECO:0007669"/>
    <property type="project" value="InterPro"/>
</dbReference>
<dbReference type="NCBIfam" id="TIGR02937">
    <property type="entry name" value="sigma70-ECF"/>
    <property type="match status" value="1"/>
</dbReference>
<evidence type="ECO:0000313" key="1">
    <source>
        <dbReference type="EMBL" id="ADO68711.1"/>
    </source>
</evidence>
<accession>E3FBY8</accession>
<dbReference type="Proteomes" id="UP000001351">
    <property type="component" value="Chromosome"/>
</dbReference>
<proteinExistence type="predicted"/>
<sequence length="282" mass="30775">MVARVGRACWSDSPMMSQAPTHTGAEEAVSDVRESKTTRSEQQAALVARIMFARETGDTVAERALSAELLASVCPIIKSVVNCSKPFADSPLSKDLEQVASIAVLRTICKYDPTRGGQSFGEVAYFRARTACEQFARMHASDVHLSDWAHKGRTSHSAHGESDTIRVESTDALAPASDEPSGQSRGAVEFEAAFRAFTSREAEAESPEQALLAEERRVHVFNAVRRLAPVKRELVSRVYGINQSAQSVRSVAEAWGVPKSRVDRMLVLSLAELRELLTTQEG</sequence>
<dbReference type="eggNOG" id="COG1191">
    <property type="taxonomic scope" value="Bacteria"/>
</dbReference>